<proteinExistence type="predicted"/>
<evidence type="ECO:0000313" key="1">
    <source>
        <dbReference type="EMBL" id="APW66015.1"/>
    </source>
</evidence>
<accession>A0A1P8KNB3</accession>
<evidence type="ECO:0000313" key="2">
    <source>
        <dbReference type="Proteomes" id="UP000186074"/>
    </source>
</evidence>
<dbReference type="RefSeq" id="WP_076087295.1">
    <property type="nucleotide sequence ID" value="NZ_CP019070.1"/>
</dbReference>
<gene>
    <name evidence="1" type="ORF">LPB137_09190</name>
</gene>
<reference evidence="1 2" key="1">
    <citation type="submission" date="2017-01" db="EMBL/GenBank/DDBJ databases">
        <title>Genome sequencing of Arcobacter sp. LPB0137.</title>
        <authorList>
            <person name="Lee G.-W."/>
            <person name="Yi H."/>
        </authorList>
    </citation>
    <scope>NUCLEOTIDE SEQUENCE [LARGE SCALE GENOMIC DNA]</scope>
    <source>
        <strain evidence="1 2">LPB0137</strain>
    </source>
</reference>
<dbReference type="KEGG" id="alp:LPB137_09190"/>
<sequence length="64" mass="7616">MNRVYMTKERFEEELKKGQMSHKTYEEYKASVDKVYDELENVNDEAIYDEDVDKSSSKEINASK</sequence>
<keyword evidence="2" id="KW-1185">Reference proteome</keyword>
<protein>
    <submittedName>
        <fullName evidence="1">Uncharacterized protein</fullName>
    </submittedName>
</protein>
<dbReference type="AlphaFoldDB" id="A0A1P8KNB3"/>
<dbReference type="Proteomes" id="UP000186074">
    <property type="component" value="Chromosome"/>
</dbReference>
<organism evidence="1 2">
    <name type="scientific">Poseidonibacter parvus</name>
    <dbReference type="NCBI Taxonomy" id="1850254"/>
    <lineage>
        <taxon>Bacteria</taxon>
        <taxon>Pseudomonadati</taxon>
        <taxon>Campylobacterota</taxon>
        <taxon>Epsilonproteobacteria</taxon>
        <taxon>Campylobacterales</taxon>
        <taxon>Arcobacteraceae</taxon>
        <taxon>Poseidonibacter</taxon>
    </lineage>
</organism>
<dbReference type="OrthoDB" id="9920730at2"/>
<name>A0A1P8KNB3_9BACT</name>
<dbReference type="EMBL" id="CP019070">
    <property type="protein sequence ID" value="APW66015.1"/>
    <property type="molecule type" value="Genomic_DNA"/>
</dbReference>
<dbReference type="STRING" id="1850254.LPB137_09190"/>